<keyword evidence="2" id="KW-1185">Reference proteome</keyword>
<gene>
    <name evidence="1" type="ORF">R3W88_028312</name>
</gene>
<dbReference type="AlphaFoldDB" id="A0AAV9LJQ9"/>
<sequence length="353" mass="39612">MFEESKKRLAESYTTLATDGVTGIVVNVKQLKDIDCHCYFCLDEVMEKCNALNDSIKIEAEKRTTKAKSSLSLTTVEVEIAGKTSVYLLAHELNLQRIGEISLVSGLVSTYVVMKEKLKGTKLKVASHWFDEMSERNHVQAVHICIRFQNKFSLVLVENELVVPVWDPGICSGDVLAFSLIVEKYDFSLEEPEAHKMNLVIEAALDLGVTREIKHSFPVWEHGFHKQTGSISWYIGAPVSFAPVPTSWLVDFGISSSANDNVVKLSKLMKNVRLTFDPGGNSIGLEYMIGCMILSHCVDKSKANLNVAFQLFIELNREEYMNQEEGTFRAAKVTRELRNAFGWAIGSKELVYN</sequence>
<proteinExistence type="predicted"/>
<reference evidence="1 2" key="1">
    <citation type="submission" date="2023-10" db="EMBL/GenBank/DDBJ databases">
        <title>Genome-Wide Identification Analysis in wild type Solanum Pinnatisectum Reveals Some Genes Defensing Phytophthora Infestans.</title>
        <authorList>
            <person name="Sun C."/>
        </authorList>
    </citation>
    <scope>NUCLEOTIDE SEQUENCE [LARGE SCALE GENOMIC DNA]</scope>
    <source>
        <strain evidence="1">LQN</strain>
        <tissue evidence="1">Leaf</tissue>
    </source>
</reference>
<evidence type="ECO:0000313" key="2">
    <source>
        <dbReference type="Proteomes" id="UP001311915"/>
    </source>
</evidence>
<evidence type="ECO:0000313" key="1">
    <source>
        <dbReference type="EMBL" id="KAK4725533.1"/>
    </source>
</evidence>
<dbReference type="Proteomes" id="UP001311915">
    <property type="component" value="Unassembled WGS sequence"/>
</dbReference>
<dbReference type="EMBL" id="JAWPEI010000006">
    <property type="protein sequence ID" value="KAK4725533.1"/>
    <property type="molecule type" value="Genomic_DNA"/>
</dbReference>
<protein>
    <submittedName>
        <fullName evidence="1">Uncharacterized protein</fullName>
    </submittedName>
</protein>
<comment type="caution">
    <text evidence="1">The sequence shown here is derived from an EMBL/GenBank/DDBJ whole genome shotgun (WGS) entry which is preliminary data.</text>
</comment>
<name>A0AAV9LJQ9_9SOLN</name>
<organism evidence="1 2">
    <name type="scientific">Solanum pinnatisectum</name>
    <name type="common">tansyleaf nightshade</name>
    <dbReference type="NCBI Taxonomy" id="50273"/>
    <lineage>
        <taxon>Eukaryota</taxon>
        <taxon>Viridiplantae</taxon>
        <taxon>Streptophyta</taxon>
        <taxon>Embryophyta</taxon>
        <taxon>Tracheophyta</taxon>
        <taxon>Spermatophyta</taxon>
        <taxon>Magnoliopsida</taxon>
        <taxon>eudicotyledons</taxon>
        <taxon>Gunneridae</taxon>
        <taxon>Pentapetalae</taxon>
        <taxon>asterids</taxon>
        <taxon>lamiids</taxon>
        <taxon>Solanales</taxon>
        <taxon>Solanaceae</taxon>
        <taxon>Solanoideae</taxon>
        <taxon>Solaneae</taxon>
        <taxon>Solanum</taxon>
    </lineage>
</organism>
<accession>A0AAV9LJQ9</accession>